<dbReference type="InterPro" id="IPR007627">
    <property type="entry name" value="RNA_pol_sigma70_r2"/>
</dbReference>
<dbReference type="InterPro" id="IPR013325">
    <property type="entry name" value="RNA_pol_sigma_r2"/>
</dbReference>
<gene>
    <name evidence="8" type="ORF">PQ465_07470</name>
</gene>
<comment type="similarity">
    <text evidence="1">Belongs to the sigma-70 factor family. ECF subfamily.</text>
</comment>
<keyword evidence="3" id="KW-0731">Sigma factor</keyword>
<dbReference type="SUPFAM" id="SSF88946">
    <property type="entry name" value="Sigma2 domain of RNA polymerase sigma factors"/>
    <property type="match status" value="1"/>
</dbReference>
<evidence type="ECO:0000256" key="4">
    <source>
        <dbReference type="ARBA" id="ARBA00023125"/>
    </source>
</evidence>
<dbReference type="SUPFAM" id="SSF88659">
    <property type="entry name" value="Sigma3 and sigma4 domains of RNA polymerase sigma factors"/>
    <property type="match status" value="1"/>
</dbReference>
<evidence type="ECO:0000313" key="8">
    <source>
        <dbReference type="EMBL" id="WDF70208.1"/>
    </source>
</evidence>
<accession>A0ABY7WM07</accession>
<dbReference type="EMBL" id="CP117880">
    <property type="protein sequence ID" value="WDF70208.1"/>
    <property type="molecule type" value="Genomic_DNA"/>
</dbReference>
<dbReference type="CDD" id="cd06171">
    <property type="entry name" value="Sigma70_r4"/>
    <property type="match status" value="1"/>
</dbReference>
<evidence type="ECO:0000259" key="7">
    <source>
        <dbReference type="Pfam" id="PF08281"/>
    </source>
</evidence>
<evidence type="ECO:0000256" key="3">
    <source>
        <dbReference type="ARBA" id="ARBA00023082"/>
    </source>
</evidence>
<dbReference type="NCBIfam" id="TIGR02937">
    <property type="entry name" value="sigma70-ECF"/>
    <property type="match status" value="1"/>
</dbReference>
<dbReference type="Pfam" id="PF04542">
    <property type="entry name" value="Sigma70_r2"/>
    <property type="match status" value="1"/>
</dbReference>
<evidence type="ECO:0000256" key="2">
    <source>
        <dbReference type="ARBA" id="ARBA00023015"/>
    </source>
</evidence>
<evidence type="ECO:0000259" key="6">
    <source>
        <dbReference type="Pfam" id="PF04542"/>
    </source>
</evidence>
<evidence type="ECO:0000313" key="9">
    <source>
        <dbReference type="Proteomes" id="UP001221558"/>
    </source>
</evidence>
<sequence length="175" mass="20542">METCSLDETSICKQEVFAEFFKKQVKALRNFLFYRFGDSDQANDMTQEAFVALWQNCHRVPYDGAQSYLYKVANNKTLKVKAHEKVVLTYQQHGEHRVENYESPQYLLEEKQFKERLLQAIANLNETQRVAFLMHRIDKMKYVEIADALGIGVKAVEKRIHLAMQALKKELKTFN</sequence>
<dbReference type="Gene3D" id="1.10.1740.10">
    <property type="match status" value="1"/>
</dbReference>
<reference evidence="8 9" key="1">
    <citation type="submission" date="2023-02" db="EMBL/GenBank/DDBJ databases">
        <title>Genome sequence of Sphingobacterium sp. KACC 22765.</title>
        <authorList>
            <person name="Kim S."/>
            <person name="Heo J."/>
            <person name="Kwon S.-W."/>
        </authorList>
    </citation>
    <scope>NUCLEOTIDE SEQUENCE [LARGE SCALE GENOMIC DNA]</scope>
    <source>
        <strain evidence="8 9">KACC 22765</strain>
    </source>
</reference>
<feature type="domain" description="RNA polymerase sigma factor 70 region 4 type 2" evidence="7">
    <location>
        <begin position="115"/>
        <end position="167"/>
    </location>
</feature>
<dbReference type="PANTHER" id="PTHR43133:SF8">
    <property type="entry name" value="RNA POLYMERASE SIGMA FACTOR HI_1459-RELATED"/>
    <property type="match status" value="1"/>
</dbReference>
<dbReference type="InterPro" id="IPR014284">
    <property type="entry name" value="RNA_pol_sigma-70_dom"/>
</dbReference>
<protein>
    <submittedName>
        <fullName evidence="8">Sigma-70 family RNA polymerase sigma factor</fullName>
    </submittedName>
</protein>
<dbReference type="InterPro" id="IPR039425">
    <property type="entry name" value="RNA_pol_sigma-70-like"/>
</dbReference>
<name>A0ABY7WM07_9SPHI</name>
<dbReference type="InterPro" id="IPR036388">
    <property type="entry name" value="WH-like_DNA-bd_sf"/>
</dbReference>
<feature type="domain" description="RNA polymerase sigma-70 region 2" evidence="6">
    <location>
        <begin position="25"/>
        <end position="78"/>
    </location>
</feature>
<dbReference type="RefSeq" id="WP_274268917.1">
    <property type="nucleotide sequence ID" value="NZ_CP117880.1"/>
</dbReference>
<evidence type="ECO:0000256" key="5">
    <source>
        <dbReference type="ARBA" id="ARBA00023163"/>
    </source>
</evidence>
<dbReference type="InterPro" id="IPR013324">
    <property type="entry name" value="RNA_pol_sigma_r3/r4-like"/>
</dbReference>
<keyword evidence="4" id="KW-0238">DNA-binding</keyword>
<dbReference type="InterPro" id="IPR013249">
    <property type="entry name" value="RNA_pol_sigma70_r4_t2"/>
</dbReference>
<dbReference type="Proteomes" id="UP001221558">
    <property type="component" value="Chromosome"/>
</dbReference>
<keyword evidence="2" id="KW-0805">Transcription regulation</keyword>
<proteinExistence type="inferred from homology"/>
<keyword evidence="5" id="KW-0804">Transcription</keyword>
<evidence type="ECO:0000256" key="1">
    <source>
        <dbReference type="ARBA" id="ARBA00010641"/>
    </source>
</evidence>
<keyword evidence="9" id="KW-1185">Reference proteome</keyword>
<organism evidence="8 9">
    <name type="scientific">Sphingobacterium oryzagri</name>
    <dbReference type="NCBI Taxonomy" id="3025669"/>
    <lineage>
        <taxon>Bacteria</taxon>
        <taxon>Pseudomonadati</taxon>
        <taxon>Bacteroidota</taxon>
        <taxon>Sphingobacteriia</taxon>
        <taxon>Sphingobacteriales</taxon>
        <taxon>Sphingobacteriaceae</taxon>
        <taxon>Sphingobacterium</taxon>
    </lineage>
</organism>
<dbReference type="Pfam" id="PF08281">
    <property type="entry name" value="Sigma70_r4_2"/>
    <property type="match status" value="1"/>
</dbReference>
<dbReference type="Gene3D" id="1.10.10.10">
    <property type="entry name" value="Winged helix-like DNA-binding domain superfamily/Winged helix DNA-binding domain"/>
    <property type="match status" value="1"/>
</dbReference>
<dbReference type="PANTHER" id="PTHR43133">
    <property type="entry name" value="RNA POLYMERASE ECF-TYPE SIGMA FACTO"/>
    <property type="match status" value="1"/>
</dbReference>